<keyword evidence="4 10" id="KW-0349">Heme</keyword>
<dbReference type="Proteomes" id="UP000678393">
    <property type="component" value="Unassembled WGS sequence"/>
</dbReference>
<evidence type="ECO:0000256" key="10">
    <source>
        <dbReference type="PIRSR" id="PIRSR602401-1"/>
    </source>
</evidence>
<reference evidence="13" key="1">
    <citation type="submission" date="2021-04" db="EMBL/GenBank/DDBJ databases">
        <authorList>
            <consortium name="Molecular Ecology Group"/>
        </authorList>
    </citation>
    <scope>NUCLEOTIDE SEQUENCE</scope>
</reference>
<evidence type="ECO:0000256" key="12">
    <source>
        <dbReference type="SAM" id="SignalP"/>
    </source>
</evidence>
<accession>A0A8S3Z249</accession>
<evidence type="ECO:0000256" key="6">
    <source>
        <dbReference type="ARBA" id="ARBA00022848"/>
    </source>
</evidence>
<evidence type="ECO:0000256" key="5">
    <source>
        <dbReference type="ARBA" id="ARBA00022723"/>
    </source>
</evidence>
<evidence type="ECO:0000313" key="14">
    <source>
        <dbReference type="Proteomes" id="UP000678393"/>
    </source>
</evidence>
<comment type="subcellular location">
    <subcellularLocation>
        <location evidence="2">Endoplasmic reticulum membrane</location>
        <topology evidence="2">Peripheral membrane protein</topology>
    </subcellularLocation>
    <subcellularLocation>
        <location evidence="1">Microsome membrane</location>
        <topology evidence="1">Peripheral membrane protein</topology>
    </subcellularLocation>
</comment>
<dbReference type="InterPro" id="IPR002401">
    <property type="entry name" value="Cyt_P450_E_grp-I"/>
</dbReference>
<dbReference type="PANTHER" id="PTHR24302">
    <property type="entry name" value="CYTOCHROME P450 FAMILY 3"/>
    <property type="match status" value="1"/>
</dbReference>
<dbReference type="GO" id="GO:0005789">
    <property type="term" value="C:endoplasmic reticulum membrane"/>
    <property type="evidence" value="ECO:0007669"/>
    <property type="project" value="UniProtKB-SubCell"/>
</dbReference>
<protein>
    <recommendedName>
        <fullName evidence="15">Cytochrome P450</fullName>
    </recommendedName>
</protein>
<name>A0A8S3Z249_9EUPU</name>
<dbReference type="CDD" id="cd11055">
    <property type="entry name" value="CYP3A-like"/>
    <property type="match status" value="1"/>
</dbReference>
<evidence type="ECO:0000256" key="8">
    <source>
        <dbReference type="ARBA" id="ARBA00023004"/>
    </source>
</evidence>
<dbReference type="PANTHER" id="PTHR24302:SF15">
    <property type="entry name" value="FATTY-ACID PEROXYGENASE"/>
    <property type="match status" value="1"/>
</dbReference>
<evidence type="ECO:0008006" key="15">
    <source>
        <dbReference type="Google" id="ProtNLM"/>
    </source>
</evidence>
<dbReference type="EMBL" id="CAJHNH020001557">
    <property type="protein sequence ID" value="CAG5123573.1"/>
    <property type="molecule type" value="Genomic_DNA"/>
</dbReference>
<keyword evidence="8 10" id="KW-0408">Iron</keyword>
<dbReference type="GO" id="GO:0016705">
    <property type="term" value="F:oxidoreductase activity, acting on paired donors, with incorporation or reduction of molecular oxygen"/>
    <property type="evidence" value="ECO:0007669"/>
    <property type="project" value="InterPro"/>
</dbReference>
<comment type="cofactor">
    <cofactor evidence="10">
        <name>heme</name>
        <dbReference type="ChEBI" id="CHEBI:30413"/>
    </cofactor>
</comment>
<comment type="caution">
    <text evidence="13">The sequence shown here is derived from an EMBL/GenBank/DDBJ whole genome shotgun (WGS) entry which is preliminary data.</text>
</comment>
<sequence length="496" mass="56772">MVWIFLLLVLLLVILAILFVFSVSASHDTFQKMNIDSPPASRLLGHFGAALKKGIFTTQLEIYNLYKDKKVYGTYDGCHPVLNIKDPDMIKEIMVKSFNSFVNRRSFFDLDPPFKEMLVSLKDDQWKHVRKIMSRTFTSGQIKRMSKHMERKSQQLVDLLHRKQESNDDDDIELKNIISCFTLDVIASVGFGVEISSMENPDNPFAVHAKQSINLSPLLLSLAFFAPWSLTLLQKAGVSTIPKATREYFTKIIDAAIENRKEEGQAGKVNDFLDLLINSEEESGQTEKYYLTRSEIHGQALVFILAGYDTISTVLSFTLFLLTVHPEYCQIVQKEMDEKIGNESPNYDNIQGLTYMDMCLNETMRLYPPAFFIDRVCAEDTTVHGIQIPKNMVVAFPVYALHRDPEFWTEPDKFQPERFSAENKDSHHPYAYLPFGNGPRNCVGMRLALMELKIALSYILKDFTPVTCEKTVYPIKLKKLQLIAEDGLWVKLSARK</sequence>
<keyword evidence="14" id="KW-1185">Reference proteome</keyword>
<dbReference type="OrthoDB" id="2789670at2759"/>
<keyword evidence="6" id="KW-0256">Endoplasmic reticulum</keyword>
<keyword evidence="5 10" id="KW-0479">Metal-binding</keyword>
<evidence type="ECO:0000256" key="11">
    <source>
        <dbReference type="RuleBase" id="RU000461"/>
    </source>
</evidence>
<comment type="similarity">
    <text evidence="3 11">Belongs to the cytochrome P450 family.</text>
</comment>
<evidence type="ECO:0000256" key="7">
    <source>
        <dbReference type="ARBA" id="ARBA00023002"/>
    </source>
</evidence>
<dbReference type="FunFam" id="1.10.630.10:FF:000042">
    <property type="entry name" value="Cytochrome P450"/>
    <property type="match status" value="1"/>
</dbReference>
<dbReference type="InterPro" id="IPR017972">
    <property type="entry name" value="Cyt_P450_CS"/>
</dbReference>
<dbReference type="SUPFAM" id="SSF48264">
    <property type="entry name" value="Cytochrome P450"/>
    <property type="match status" value="1"/>
</dbReference>
<dbReference type="PROSITE" id="PS00086">
    <property type="entry name" value="CYTOCHROME_P450"/>
    <property type="match status" value="1"/>
</dbReference>
<dbReference type="PRINTS" id="PR00385">
    <property type="entry name" value="P450"/>
</dbReference>
<evidence type="ECO:0000256" key="1">
    <source>
        <dbReference type="ARBA" id="ARBA00004174"/>
    </source>
</evidence>
<dbReference type="AlphaFoldDB" id="A0A8S3Z249"/>
<dbReference type="InterPro" id="IPR001128">
    <property type="entry name" value="Cyt_P450"/>
</dbReference>
<organism evidence="13 14">
    <name type="scientific">Candidula unifasciata</name>
    <dbReference type="NCBI Taxonomy" id="100452"/>
    <lineage>
        <taxon>Eukaryota</taxon>
        <taxon>Metazoa</taxon>
        <taxon>Spiralia</taxon>
        <taxon>Lophotrochozoa</taxon>
        <taxon>Mollusca</taxon>
        <taxon>Gastropoda</taxon>
        <taxon>Heterobranchia</taxon>
        <taxon>Euthyneura</taxon>
        <taxon>Panpulmonata</taxon>
        <taxon>Eupulmonata</taxon>
        <taxon>Stylommatophora</taxon>
        <taxon>Helicina</taxon>
        <taxon>Helicoidea</taxon>
        <taxon>Geomitridae</taxon>
        <taxon>Candidula</taxon>
    </lineage>
</organism>
<evidence type="ECO:0000256" key="3">
    <source>
        <dbReference type="ARBA" id="ARBA00010617"/>
    </source>
</evidence>
<dbReference type="InterPro" id="IPR050705">
    <property type="entry name" value="Cytochrome_P450_3A"/>
</dbReference>
<dbReference type="InterPro" id="IPR036396">
    <property type="entry name" value="Cyt_P450_sf"/>
</dbReference>
<dbReference type="Pfam" id="PF00067">
    <property type="entry name" value="p450"/>
    <property type="match status" value="1"/>
</dbReference>
<dbReference type="GO" id="GO:0005506">
    <property type="term" value="F:iron ion binding"/>
    <property type="evidence" value="ECO:0007669"/>
    <property type="project" value="InterPro"/>
</dbReference>
<feature type="signal peptide" evidence="12">
    <location>
        <begin position="1"/>
        <end position="25"/>
    </location>
</feature>
<evidence type="ECO:0000313" key="13">
    <source>
        <dbReference type="EMBL" id="CAG5123573.1"/>
    </source>
</evidence>
<keyword evidence="12" id="KW-0732">Signal</keyword>
<evidence type="ECO:0000256" key="9">
    <source>
        <dbReference type="ARBA" id="ARBA00043906"/>
    </source>
</evidence>
<comment type="function">
    <text evidence="9">Cytochromes P450 are a group of heme-thiolate monooxygenases. They oxidize a variety of structurally unrelated compounds, including steroids, fatty acids, and xenobiotics.</text>
</comment>
<dbReference type="Gene3D" id="1.10.630.10">
    <property type="entry name" value="Cytochrome P450"/>
    <property type="match status" value="1"/>
</dbReference>
<keyword evidence="6" id="KW-0492">Microsome</keyword>
<evidence type="ECO:0000256" key="4">
    <source>
        <dbReference type="ARBA" id="ARBA00022617"/>
    </source>
</evidence>
<dbReference type="GO" id="GO:0020037">
    <property type="term" value="F:heme binding"/>
    <property type="evidence" value="ECO:0007669"/>
    <property type="project" value="InterPro"/>
</dbReference>
<keyword evidence="7 11" id="KW-0560">Oxidoreductase</keyword>
<gene>
    <name evidence="13" type="ORF">CUNI_LOCUS9131</name>
</gene>
<keyword evidence="11" id="KW-0503">Monooxygenase</keyword>
<proteinExistence type="inferred from homology"/>
<feature type="chain" id="PRO_5035890574" description="Cytochrome P450" evidence="12">
    <location>
        <begin position="26"/>
        <end position="496"/>
    </location>
</feature>
<feature type="binding site" description="axial binding residue" evidence="10">
    <location>
        <position position="442"/>
    </location>
    <ligand>
        <name>heme</name>
        <dbReference type="ChEBI" id="CHEBI:30413"/>
    </ligand>
    <ligandPart>
        <name>Fe</name>
        <dbReference type="ChEBI" id="CHEBI:18248"/>
    </ligandPart>
</feature>
<evidence type="ECO:0000256" key="2">
    <source>
        <dbReference type="ARBA" id="ARBA00004406"/>
    </source>
</evidence>
<dbReference type="PRINTS" id="PR00463">
    <property type="entry name" value="EP450I"/>
</dbReference>
<dbReference type="GO" id="GO:0008395">
    <property type="term" value="F:steroid hydroxylase activity"/>
    <property type="evidence" value="ECO:0007669"/>
    <property type="project" value="TreeGrafter"/>
</dbReference>